<dbReference type="GO" id="GO:0007005">
    <property type="term" value="P:mitochondrion organization"/>
    <property type="evidence" value="ECO:0007669"/>
    <property type="project" value="TreeGrafter"/>
</dbReference>
<name>A0AAV9I9H2_9RHOD</name>
<dbReference type="SUPFAM" id="SSF117892">
    <property type="entry name" value="Band 7/SPFH domain"/>
    <property type="match status" value="1"/>
</dbReference>
<evidence type="ECO:0000256" key="3">
    <source>
        <dbReference type="ARBA" id="ARBA00022792"/>
    </source>
</evidence>
<evidence type="ECO:0000259" key="7">
    <source>
        <dbReference type="SMART" id="SM00244"/>
    </source>
</evidence>
<evidence type="ECO:0000256" key="1">
    <source>
        <dbReference type="ARBA" id="ARBA00004273"/>
    </source>
</evidence>
<evidence type="ECO:0000256" key="4">
    <source>
        <dbReference type="ARBA" id="ARBA00023128"/>
    </source>
</evidence>
<sequence length="314" mass="34748">MASRVPWNNFRMPFGGGGGGGPSGPAVRVAGLAIAGIATAAIGYKYGLYNVDGGHRAVIFNKFTGVRPKVYGEGTHLRIPFFDVPIIYDVRAKPRSVQSLTGSRDLQMVQITLRVLSRPDPDKIPVIYQTLGIDYDERVLPSIVNEVLKSVVAQFNASQLITQREQVSRLISRNLRERAKDFNIVLDDVSITHLAFGKEYTAAVEAKQVAQQEAERARFFVEKAQQDKKSIIIRAQGEAQSAKLIGEAMKNNPGFIKLRKIEAAREIANTIANSQNRVFLHSDSLQLNLGDVETESTSSLHEMEEELNNVSKRK</sequence>
<keyword evidence="5" id="KW-0472">Membrane</keyword>
<dbReference type="AlphaFoldDB" id="A0AAV9I9H2"/>
<keyword evidence="4" id="KW-0496">Mitochondrion</keyword>
<dbReference type="SMART" id="SM00244">
    <property type="entry name" value="PHB"/>
    <property type="match status" value="1"/>
</dbReference>
<comment type="similarity">
    <text evidence="2 6">Belongs to the prohibitin family.</text>
</comment>
<dbReference type="GO" id="GO:0005743">
    <property type="term" value="C:mitochondrial inner membrane"/>
    <property type="evidence" value="ECO:0007669"/>
    <property type="project" value="UniProtKB-SubCell"/>
</dbReference>
<dbReference type="InterPro" id="IPR036013">
    <property type="entry name" value="Band_7/SPFH_dom_sf"/>
</dbReference>
<keyword evidence="9" id="KW-1185">Reference proteome</keyword>
<dbReference type="PANTHER" id="PTHR23222:SF1">
    <property type="entry name" value="PROHIBITIN-2"/>
    <property type="match status" value="1"/>
</dbReference>
<comment type="caution">
    <text evidence="8">The sequence shown here is derived from an EMBL/GenBank/DDBJ whole genome shotgun (WGS) entry which is preliminary data.</text>
</comment>
<accession>A0AAV9I9H2</accession>
<dbReference type="Proteomes" id="UP001300502">
    <property type="component" value="Unassembled WGS sequence"/>
</dbReference>
<comment type="subcellular location">
    <subcellularLocation>
        <location evidence="1 6">Mitochondrion inner membrane</location>
    </subcellularLocation>
</comment>
<keyword evidence="3 6" id="KW-0999">Mitochondrion inner membrane</keyword>
<dbReference type="EMBL" id="JANCYU010000020">
    <property type="protein sequence ID" value="KAK4523979.1"/>
    <property type="molecule type" value="Genomic_DNA"/>
</dbReference>
<evidence type="ECO:0000256" key="2">
    <source>
        <dbReference type="ARBA" id="ARBA00009658"/>
    </source>
</evidence>
<dbReference type="PANTHER" id="PTHR23222">
    <property type="entry name" value="PROHIBITIN"/>
    <property type="match status" value="1"/>
</dbReference>
<evidence type="ECO:0000313" key="9">
    <source>
        <dbReference type="Proteomes" id="UP001300502"/>
    </source>
</evidence>
<proteinExistence type="inferred from homology"/>
<dbReference type="InterPro" id="IPR000163">
    <property type="entry name" value="Prohibitin"/>
</dbReference>
<evidence type="ECO:0000256" key="6">
    <source>
        <dbReference type="RuleBase" id="RU366048"/>
    </source>
</evidence>
<organism evidence="8 9">
    <name type="scientific">Galdieria yellowstonensis</name>
    <dbReference type="NCBI Taxonomy" id="3028027"/>
    <lineage>
        <taxon>Eukaryota</taxon>
        <taxon>Rhodophyta</taxon>
        <taxon>Bangiophyceae</taxon>
        <taxon>Galdieriales</taxon>
        <taxon>Galdieriaceae</taxon>
        <taxon>Galdieria</taxon>
    </lineage>
</organism>
<dbReference type="Pfam" id="PF01145">
    <property type="entry name" value="Band_7"/>
    <property type="match status" value="1"/>
</dbReference>
<evidence type="ECO:0000313" key="8">
    <source>
        <dbReference type="EMBL" id="KAK4523979.1"/>
    </source>
</evidence>
<dbReference type="PRINTS" id="PR00679">
    <property type="entry name" value="PROHIBITIN"/>
</dbReference>
<dbReference type="InterPro" id="IPR001107">
    <property type="entry name" value="Band_7"/>
</dbReference>
<feature type="domain" description="Band 7" evidence="7">
    <location>
        <begin position="47"/>
        <end position="208"/>
    </location>
</feature>
<reference evidence="8 9" key="1">
    <citation type="submission" date="2022-07" db="EMBL/GenBank/DDBJ databases">
        <title>Genome-wide signatures of adaptation to extreme environments.</title>
        <authorList>
            <person name="Cho C.H."/>
            <person name="Yoon H.S."/>
        </authorList>
    </citation>
    <scope>NUCLEOTIDE SEQUENCE [LARGE SCALE GENOMIC DNA]</scope>
    <source>
        <strain evidence="8 9">108.79 E11</strain>
    </source>
</reference>
<evidence type="ECO:0000256" key="5">
    <source>
        <dbReference type="ARBA" id="ARBA00023136"/>
    </source>
</evidence>
<gene>
    <name evidence="8" type="ORF">GAYE_SCF00G1877</name>
</gene>
<protein>
    <recommendedName>
        <fullName evidence="6">Prohibitin</fullName>
    </recommendedName>
</protein>
<dbReference type="FunFam" id="3.30.479.30:FF:000001">
    <property type="entry name" value="Prohibitin 2"/>
    <property type="match status" value="1"/>
</dbReference>
<dbReference type="Gene3D" id="3.30.479.30">
    <property type="entry name" value="Band 7 domain"/>
    <property type="match status" value="1"/>
</dbReference>
<dbReference type="CDD" id="cd03401">
    <property type="entry name" value="SPFH_prohibitin"/>
    <property type="match status" value="1"/>
</dbReference>